<accession>A0ABS7WF30</accession>
<proteinExistence type="predicted"/>
<evidence type="ECO:0000313" key="3">
    <source>
        <dbReference type="Proteomes" id="UP000758701"/>
    </source>
</evidence>
<dbReference type="RefSeq" id="WP_224228295.1">
    <property type="nucleotide sequence ID" value="NZ_JAHSSQ010000026.1"/>
</dbReference>
<reference evidence="2 3" key="1">
    <citation type="submission" date="2021-06" db="EMBL/GenBank/DDBJ databases">
        <title>Ecological speciation of a Streptomyces species isolated from different habitats and geographic origins.</title>
        <authorList>
            <person name="Wang J."/>
        </authorList>
    </citation>
    <scope>NUCLEOTIDE SEQUENCE [LARGE SCALE GENOMIC DNA]</scope>
    <source>
        <strain evidence="2 3">FXJ8.012</strain>
    </source>
</reference>
<name>A0ABS7WF30_STROV</name>
<sequence length="871" mass="94607">MTALETCTAGAPQSVSGSPQKEPLWLLRINPLSRVRLADEGLRGLLARLEQAERDVRSAADRCSDELYGLIGETTDDTARGRLIAARRAVHNDRPLRNAPPSVLGVPSVSEWLRATDERRRLREETARHYEQAADRERHRLAGVLADEHLRSSLALVSPEVYQESERYRAAVAGPGRLSARSRKSERGLLQYVTRAMVRTSPLARFTAVGLAVPAPGGIDPGAVGFGTAAAFPGLDRVMVGYVLGGLPAATGSALLDAWVSLSPTSALDESRETLYFLRPSESGFQRLSAPVKGVVRALVDATVMGPRPVRSVVSHLAEQTGCTAQDAAKAVLQGVHQGILCTYNEPEDGAADLAQLLSRPGAPGSELLDGVRCRLSRLATGPVDERRHELGAIEADFAQLGRLAGRPARVTVEEDYVLAPTTVDSGRWRRPLADLGPTVELLSVFDWLHDVRILTTAAFVQRFGAGANVPLARHAESLVKEVSRRAALMGQSYESGDTGALDGLGTPDGSLERLFALRHRITEETRSRITRAVDTGAADVRLTAEEASELAGGMPERVRRDPMSYGVMVQAAGRHLVFNDGLPGHGMLYSRFLDADRSLSGEAIPYLAERLTERYAWDGARVVEERGLHRLNVNAHPHVLPAGMEPDDWFALRLVHDTEQDTLCLEDGEGRRTRVLPLGTGHPGLFPPPLSLATSLTTGGRLNNDLLDGWFGARPRDDGQRTLVCPRFSVGDVLLSRRRWYGGAELTAALGAGPAEQDRLLALTAWRARHGVPEEVVLKTAFGADAPRTLDPADVLPRRLRHKPQYVDLVSALSTRVLPKMLERRATAHESVDYLEEALPSVVEGTHAQEWVVEIGRRPGGAFQYEGENG</sequence>
<organism evidence="2 3">
    <name type="scientific">Streptomyces olivaceus</name>
    <dbReference type="NCBI Taxonomy" id="47716"/>
    <lineage>
        <taxon>Bacteria</taxon>
        <taxon>Bacillati</taxon>
        <taxon>Actinomycetota</taxon>
        <taxon>Actinomycetes</taxon>
        <taxon>Kitasatosporales</taxon>
        <taxon>Streptomycetaceae</taxon>
        <taxon>Streptomyces</taxon>
    </lineage>
</organism>
<gene>
    <name evidence="2" type="ORF">KVH32_34130</name>
</gene>
<evidence type="ECO:0000256" key="1">
    <source>
        <dbReference type="SAM" id="MobiDB-lite"/>
    </source>
</evidence>
<keyword evidence="3" id="KW-1185">Reference proteome</keyword>
<dbReference type="EMBL" id="JAHSTP010000023">
    <property type="protein sequence ID" value="MBZ6156163.1"/>
    <property type="molecule type" value="Genomic_DNA"/>
</dbReference>
<protein>
    <submittedName>
        <fullName evidence="2">Lantibiotic dehydratase family protein</fullName>
    </submittedName>
</protein>
<evidence type="ECO:0000313" key="2">
    <source>
        <dbReference type="EMBL" id="MBZ6156163.1"/>
    </source>
</evidence>
<feature type="region of interest" description="Disordered" evidence="1">
    <location>
        <begin position="1"/>
        <end position="20"/>
    </location>
</feature>
<dbReference type="Proteomes" id="UP000758701">
    <property type="component" value="Unassembled WGS sequence"/>
</dbReference>
<comment type="caution">
    <text evidence="2">The sequence shown here is derived from an EMBL/GenBank/DDBJ whole genome shotgun (WGS) entry which is preliminary data.</text>
</comment>